<dbReference type="Pfam" id="PF00857">
    <property type="entry name" value="Isochorismatase"/>
    <property type="match status" value="1"/>
</dbReference>
<dbReference type="InterPro" id="IPR036380">
    <property type="entry name" value="Isochorismatase-like_sf"/>
</dbReference>
<dbReference type="InterPro" id="IPR050272">
    <property type="entry name" value="Isochorismatase-like_hydrls"/>
</dbReference>
<accession>A0A6L9U517</accession>
<evidence type="ECO:0000313" key="3">
    <source>
        <dbReference type="EMBL" id="NEI69177.1"/>
    </source>
</evidence>
<dbReference type="Gene3D" id="3.40.50.850">
    <property type="entry name" value="Isochorismatase-like"/>
    <property type="match status" value="1"/>
</dbReference>
<dbReference type="PANTHER" id="PTHR43540">
    <property type="entry name" value="PEROXYUREIDOACRYLATE/UREIDOACRYLATE AMIDOHYDROLASE-RELATED"/>
    <property type="match status" value="1"/>
</dbReference>
<dbReference type="SUPFAM" id="SSF52499">
    <property type="entry name" value="Isochorismatase-like hydrolases"/>
    <property type="match status" value="1"/>
</dbReference>
<reference evidence="3 4" key="1">
    <citation type="submission" date="2019-12" db="EMBL/GenBank/DDBJ databases">
        <title>Rhizobium genotypes associated with high levels of biological nitrogen fixation by grain legumes in a temperate-maritime cropping system.</title>
        <authorList>
            <person name="Maluk M."/>
            <person name="Francesc Ferrando Molina F."/>
            <person name="Lopez Del Egido L."/>
            <person name="Lafos M."/>
            <person name="Langarica-Fuentes A."/>
            <person name="Gebre Yohannes G."/>
            <person name="Young M.W."/>
            <person name="Martin P."/>
            <person name="Gantlett R."/>
            <person name="Kenicer G."/>
            <person name="Hawes C."/>
            <person name="Begg G.S."/>
            <person name="Quilliam R.S."/>
            <person name="Squire G.R."/>
            <person name="Poole P.S."/>
            <person name="Young P.W."/>
            <person name="Iannetta P.M."/>
            <person name="James E.K."/>
        </authorList>
    </citation>
    <scope>NUCLEOTIDE SEQUENCE [LARGE SCALE GENOMIC DNA]</scope>
    <source>
        <strain evidence="3 4">JHI1118</strain>
    </source>
</reference>
<name>A0A6L9U517_9HYPH</name>
<dbReference type="InterPro" id="IPR000868">
    <property type="entry name" value="Isochorismatase-like_dom"/>
</dbReference>
<comment type="caution">
    <text evidence="3">The sequence shown here is derived from an EMBL/GenBank/DDBJ whole genome shotgun (WGS) entry which is preliminary data.</text>
</comment>
<protein>
    <submittedName>
        <fullName evidence="3">Isochorismatase family protein</fullName>
    </submittedName>
</protein>
<evidence type="ECO:0000256" key="1">
    <source>
        <dbReference type="ARBA" id="ARBA00022801"/>
    </source>
</evidence>
<proteinExistence type="predicted"/>
<dbReference type="EMBL" id="WUEY01000002">
    <property type="protein sequence ID" value="NEI69177.1"/>
    <property type="molecule type" value="Genomic_DNA"/>
</dbReference>
<evidence type="ECO:0000259" key="2">
    <source>
        <dbReference type="Pfam" id="PF00857"/>
    </source>
</evidence>
<sequence length="245" mass="27132">MALNHEVATTTEPEGPSPKLHNWLIEPREYARQEQRRGRRFAFERIAPRRTALVVIDMIPFFVAESGYCRGIVPNIERLADTVRAGGGLVSWVVPGSVQLHPALAEEFYGRDIAELFRTSGGSGPIAERIWSGLHRAPGDLLLEKFTYSAFFPGSCDLPRMLGARDIDTVIITGTLTNICCESSARDAFASGFRVIFVADAAAARRDCDHNAALHNIYRSFGDVRPTEEIVSLLQQQTADWLDDA</sequence>
<dbReference type="CDD" id="cd00431">
    <property type="entry name" value="cysteine_hydrolases"/>
    <property type="match status" value="1"/>
</dbReference>
<evidence type="ECO:0000313" key="4">
    <source>
        <dbReference type="Proteomes" id="UP000483035"/>
    </source>
</evidence>
<organism evidence="3 4">
    <name type="scientific">Rhizobium lusitanum</name>
    <dbReference type="NCBI Taxonomy" id="293958"/>
    <lineage>
        <taxon>Bacteria</taxon>
        <taxon>Pseudomonadati</taxon>
        <taxon>Pseudomonadota</taxon>
        <taxon>Alphaproteobacteria</taxon>
        <taxon>Hyphomicrobiales</taxon>
        <taxon>Rhizobiaceae</taxon>
        <taxon>Rhizobium/Agrobacterium group</taxon>
        <taxon>Rhizobium</taxon>
    </lineage>
</organism>
<gene>
    <name evidence="3" type="ORF">GR212_06280</name>
</gene>
<dbReference type="PANTHER" id="PTHR43540:SF6">
    <property type="entry name" value="ISOCHORISMATASE-LIKE DOMAIN-CONTAINING PROTEIN"/>
    <property type="match status" value="1"/>
</dbReference>
<feature type="domain" description="Isochorismatase-like" evidence="2">
    <location>
        <begin position="51"/>
        <end position="229"/>
    </location>
</feature>
<dbReference type="AlphaFoldDB" id="A0A6L9U517"/>
<keyword evidence="1" id="KW-0378">Hydrolase</keyword>
<dbReference type="GO" id="GO:0016787">
    <property type="term" value="F:hydrolase activity"/>
    <property type="evidence" value="ECO:0007669"/>
    <property type="project" value="UniProtKB-KW"/>
</dbReference>
<dbReference type="Proteomes" id="UP000483035">
    <property type="component" value="Unassembled WGS sequence"/>
</dbReference>